<proteinExistence type="predicted"/>
<accession>A0A382PJ70</accession>
<protein>
    <submittedName>
        <fullName evidence="1">Uncharacterized protein</fullName>
    </submittedName>
</protein>
<organism evidence="1">
    <name type="scientific">marine metagenome</name>
    <dbReference type="NCBI Taxonomy" id="408172"/>
    <lineage>
        <taxon>unclassified sequences</taxon>
        <taxon>metagenomes</taxon>
        <taxon>ecological metagenomes</taxon>
    </lineage>
</organism>
<dbReference type="AlphaFoldDB" id="A0A382PJ70"/>
<dbReference type="EMBL" id="UINC01106958">
    <property type="protein sequence ID" value="SVC71981.1"/>
    <property type="molecule type" value="Genomic_DNA"/>
</dbReference>
<reference evidence="1" key="1">
    <citation type="submission" date="2018-05" db="EMBL/GenBank/DDBJ databases">
        <authorList>
            <person name="Lanie J.A."/>
            <person name="Ng W.-L."/>
            <person name="Kazmierczak K.M."/>
            <person name="Andrzejewski T.M."/>
            <person name="Davidsen T.M."/>
            <person name="Wayne K.J."/>
            <person name="Tettelin H."/>
            <person name="Glass J.I."/>
            <person name="Rusch D."/>
            <person name="Podicherti R."/>
            <person name="Tsui H.-C.T."/>
            <person name="Winkler M.E."/>
        </authorList>
    </citation>
    <scope>NUCLEOTIDE SEQUENCE</scope>
</reference>
<sequence>FSRRPNQLSMPGAEPCSLRFWPTRRLRTSCRLKRSRGVPYLKGTTSSAINGTRDGWYLPVIPSLSCRCGVMTRG</sequence>
<feature type="non-terminal residue" evidence="1">
    <location>
        <position position="74"/>
    </location>
</feature>
<name>A0A382PJ70_9ZZZZ</name>
<gene>
    <name evidence="1" type="ORF">METZ01_LOCUS324835</name>
</gene>
<evidence type="ECO:0000313" key="1">
    <source>
        <dbReference type="EMBL" id="SVC71981.1"/>
    </source>
</evidence>
<feature type="non-terminal residue" evidence="1">
    <location>
        <position position="1"/>
    </location>
</feature>